<proteinExistence type="predicted"/>
<dbReference type="Proteomes" id="UP000216961">
    <property type="component" value="Unassembled WGS sequence"/>
</dbReference>
<reference evidence="1 2" key="1">
    <citation type="submission" date="2017-07" db="EMBL/GenBank/DDBJ databases">
        <title>Isolation and whole genome analysis of endospore-forming bacteria from heroin.</title>
        <authorList>
            <person name="Kalinowski J."/>
            <person name="Ahrens B."/>
            <person name="Al-Dilaimi A."/>
            <person name="Winkler A."/>
            <person name="Wibberg D."/>
            <person name="Schleenbecker U."/>
            <person name="Ruckert C."/>
            <person name="Wolfel R."/>
            <person name="Grass G."/>
        </authorList>
    </citation>
    <scope>NUCLEOTIDE SEQUENCE [LARGE SCALE GENOMIC DNA]</scope>
    <source>
        <strain evidence="1 2">7521-2</strain>
    </source>
</reference>
<dbReference type="AlphaFoldDB" id="A0AA91Z0W6"/>
<protein>
    <submittedName>
        <fullName evidence="1">Uncharacterized protein</fullName>
    </submittedName>
</protein>
<organism evidence="1 2">
    <name type="scientific">Niallia circulans</name>
    <name type="common">Bacillus circulans</name>
    <dbReference type="NCBI Taxonomy" id="1397"/>
    <lineage>
        <taxon>Bacteria</taxon>
        <taxon>Bacillati</taxon>
        <taxon>Bacillota</taxon>
        <taxon>Bacilli</taxon>
        <taxon>Bacillales</taxon>
        <taxon>Bacillaceae</taxon>
        <taxon>Niallia</taxon>
    </lineage>
</organism>
<gene>
    <name evidence="1" type="ORF">CHH57_13160</name>
</gene>
<dbReference type="EMBL" id="NPBQ01000081">
    <property type="protein sequence ID" value="PAD82760.1"/>
    <property type="molecule type" value="Genomic_DNA"/>
</dbReference>
<sequence>MKNLSEVWQHVVSSNAVLEIIDSTTSLKRWAMTKREDGTWPLKEFQLEEAPKKLKFADVYSDSINILKNIAERDGVLNKLNNSLREDNYFPESLFYQLLGYPEHIILNTKAVDLDIVVSK</sequence>
<evidence type="ECO:0000313" key="2">
    <source>
        <dbReference type="Proteomes" id="UP000216961"/>
    </source>
</evidence>
<comment type="caution">
    <text evidence="1">The sequence shown here is derived from an EMBL/GenBank/DDBJ whole genome shotgun (WGS) entry which is preliminary data.</text>
</comment>
<name>A0AA91Z0W6_NIACI</name>
<evidence type="ECO:0000313" key="1">
    <source>
        <dbReference type="EMBL" id="PAD82760.1"/>
    </source>
</evidence>
<accession>A0AA91Z0W6</accession>
<dbReference type="RefSeq" id="WP_095330775.1">
    <property type="nucleotide sequence ID" value="NZ_NPBQ01000081.1"/>
</dbReference>